<dbReference type="Proteomes" id="UP000193427">
    <property type="component" value="Chromosome"/>
</dbReference>
<protein>
    <submittedName>
        <fullName evidence="1">Uncharacterized protein</fullName>
    </submittedName>
</protein>
<dbReference type="PANTHER" id="PTHR39327">
    <property type="match status" value="1"/>
</dbReference>
<dbReference type="InterPro" id="IPR010319">
    <property type="entry name" value="Transglutaminase-like_Cys_pept"/>
</dbReference>
<reference evidence="1 2" key="1">
    <citation type="submission" date="2016-04" db="EMBL/GenBank/DDBJ databases">
        <title>Complete genome sequence of natural rubber-degrading, novel Gram-negative bacterium, Rhizobacter gummiphilus strain NS21.</title>
        <authorList>
            <person name="Tabata M."/>
            <person name="Kasai D."/>
            <person name="Fukuda M."/>
        </authorList>
    </citation>
    <scope>NUCLEOTIDE SEQUENCE [LARGE SCALE GENOMIC DNA]</scope>
    <source>
        <strain evidence="1 2">NS21</strain>
    </source>
</reference>
<gene>
    <name evidence="1" type="ORF">A4W93_07995</name>
</gene>
<dbReference type="KEGG" id="rgu:A4W93_07995"/>
<keyword evidence="2" id="KW-1185">Reference proteome</keyword>
<dbReference type="AlphaFoldDB" id="A0A1W6L6A4"/>
<organism evidence="1 2">
    <name type="scientific">Piscinibacter gummiphilus</name>
    <dbReference type="NCBI Taxonomy" id="946333"/>
    <lineage>
        <taxon>Bacteria</taxon>
        <taxon>Pseudomonadati</taxon>
        <taxon>Pseudomonadota</taxon>
        <taxon>Betaproteobacteria</taxon>
        <taxon>Burkholderiales</taxon>
        <taxon>Sphaerotilaceae</taxon>
        <taxon>Piscinibacter</taxon>
    </lineage>
</organism>
<dbReference type="PANTHER" id="PTHR39327:SF1">
    <property type="entry name" value="BLR5470 PROTEIN"/>
    <property type="match status" value="1"/>
</dbReference>
<evidence type="ECO:0000313" key="1">
    <source>
        <dbReference type="EMBL" id="ARN19859.1"/>
    </source>
</evidence>
<dbReference type="EMBL" id="CP015118">
    <property type="protein sequence ID" value="ARN19859.1"/>
    <property type="molecule type" value="Genomic_DNA"/>
</dbReference>
<accession>A0A1W6L6A4</accession>
<dbReference type="SUPFAM" id="SSF54001">
    <property type="entry name" value="Cysteine proteinases"/>
    <property type="match status" value="1"/>
</dbReference>
<dbReference type="Pfam" id="PF06035">
    <property type="entry name" value="Peptidase_C93"/>
    <property type="match status" value="1"/>
</dbReference>
<sequence length="276" mass="29198">MPLAPLRHRVPCIAVLCAGLAVDPVSADAADSGFPPLGDLNAGVNRQAAHVPDPDRTDLWATPAELAARGAGDCEDFAIAKYFALVGAGVPAARLRIVYGALQFGAGEVWRPHVALVVLPEDGAPIGTAAVLDSVLDEVRPLSRRPDLRIRLSFNEEGLWAGLDRGPAAREARSLRPWARVLQQSGRGPSGVGLGQSQVQVERLALVQPHRVAAVRVPEVGGDVVGAGRQRDVDQRAGVVDGQHRLAIEGVDQQAQRFAAVRTVAGRVQGEQPLQR</sequence>
<dbReference type="OrthoDB" id="5401788at2"/>
<dbReference type="STRING" id="946333.A4W93_07995"/>
<dbReference type="Gene3D" id="3.10.620.30">
    <property type="match status" value="1"/>
</dbReference>
<evidence type="ECO:0000313" key="2">
    <source>
        <dbReference type="Proteomes" id="UP000193427"/>
    </source>
</evidence>
<dbReference type="RefSeq" id="WP_085750128.1">
    <property type="nucleotide sequence ID" value="NZ_BSPR01000008.1"/>
</dbReference>
<proteinExistence type="predicted"/>
<name>A0A1W6L6A4_9BURK</name>
<dbReference type="InterPro" id="IPR038765">
    <property type="entry name" value="Papain-like_cys_pep_sf"/>
</dbReference>